<protein>
    <recommendedName>
        <fullName evidence="3">Transposase</fullName>
    </recommendedName>
</protein>
<dbReference type="HOGENOM" id="CLU_041125_7_1_5"/>
<evidence type="ECO:0000313" key="2">
    <source>
        <dbReference type="Proteomes" id="UP000007100"/>
    </source>
</evidence>
<dbReference type="KEGG" id="amv:ACMV_P3_00540"/>
<evidence type="ECO:0000313" key="1">
    <source>
        <dbReference type="EMBL" id="BAJ83203.1"/>
    </source>
</evidence>
<name>F0J7Y6_ACIMA</name>
<keyword evidence="1" id="KW-0614">Plasmid</keyword>
<gene>
    <name evidence="1" type="ordered locus">ACMV_P3_00540</name>
</gene>
<geneLocation type="plasmid" evidence="1 2">
    <name>pACMV3</name>
</geneLocation>
<dbReference type="AlphaFoldDB" id="F0J7Y6"/>
<reference evidence="1 2" key="1">
    <citation type="submission" date="2010-12" db="EMBL/GenBank/DDBJ databases">
        <title>Whole genome sequence of Acidiphilium multivorum AIU301.</title>
        <authorList>
            <person name="Narita-Yamada S."/>
            <person name="Nakamura S."/>
            <person name="Ito N."/>
            <person name="Takarada H."/>
            <person name="Katano Y."/>
            <person name="Nakazawa H."/>
            <person name="Hosoyama A."/>
            <person name="Yamada R."/>
            <person name="Fujita N."/>
        </authorList>
    </citation>
    <scope>NUCLEOTIDE SEQUENCE [LARGE SCALE GENOMIC DNA]</scope>
    <source>
        <strain evidence="2">DSM 11245 / JCM 8867 / AIU301</strain>
        <plasmid evidence="1 2">pACMV3</plasmid>
    </source>
</reference>
<sequence>MARQAPRWHVHFTPTGASWINQVERFFALVTEKQIRRGVHRSTQQLESDIRAFIDAHNADPKPSRWTKSADNILAAIQRFCQRSSQIRETTESRH</sequence>
<dbReference type="Proteomes" id="UP000007100">
    <property type="component" value="Plasmid pACMV3"/>
</dbReference>
<proteinExistence type="predicted"/>
<dbReference type="EMBL" id="AP012038">
    <property type="protein sequence ID" value="BAJ83203.1"/>
    <property type="molecule type" value="Genomic_DNA"/>
</dbReference>
<evidence type="ECO:0008006" key="3">
    <source>
        <dbReference type="Google" id="ProtNLM"/>
    </source>
</evidence>
<keyword evidence="2" id="KW-1185">Reference proteome</keyword>
<accession>F0J7Y6</accession>
<organism evidence="1 2">
    <name type="scientific">Acidiphilium multivorum (strain DSM 11245 / JCM 8867 / NBRC 100883 / AIU 301)</name>
    <dbReference type="NCBI Taxonomy" id="926570"/>
    <lineage>
        <taxon>Bacteria</taxon>
        <taxon>Pseudomonadati</taxon>
        <taxon>Pseudomonadota</taxon>
        <taxon>Alphaproteobacteria</taxon>
        <taxon>Acetobacterales</taxon>
        <taxon>Acidocellaceae</taxon>
        <taxon>Acidiphilium</taxon>
    </lineage>
</organism>